<dbReference type="PANTHER" id="PTHR10948">
    <property type="entry name" value="TRANSPOSASE"/>
    <property type="match status" value="1"/>
</dbReference>
<dbReference type="HOGENOM" id="CLU_035706_11_0_9"/>
<evidence type="ECO:0000256" key="1">
    <source>
        <dbReference type="ARBA" id="ARBA00023172"/>
    </source>
</evidence>
<evidence type="ECO:0000259" key="2">
    <source>
        <dbReference type="Pfam" id="PF13936"/>
    </source>
</evidence>
<sequence>MRGSFIMAHTENTIQNCKNKHLSPFERGQIAALHKAGHSNRDIARRLGRVHQTITNELERGTTTQLKTGRTPYTAYFAETGQAVYERNRLNCGAKSKLLTAAEFIDFACEKITDQGWSPDAVVGFANKQKEWKDKLMVSTKTLYNYIDLDFLHVRNIDLPMKTRQNTKTKRVRKNRRILGMSIAERPSEIEDRTEFGHWEIDTVEGKKSDDNALLTLVERKTRNYYAV</sequence>
<dbReference type="Gene3D" id="1.10.10.60">
    <property type="entry name" value="Homeodomain-like"/>
    <property type="match status" value="1"/>
</dbReference>
<organism evidence="3 4">
    <name type="scientific">Sporosarcina newyorkensis 2681</name>
    <dbReference type="NCBI Taxonomy" id="1027292"/>
    <lineage>
        <taxon>Bacteria</taxon>
        <taxon>Bacillati</taxon>
        <taxon>Bacillota</taxon>
        <taxon>Bacilli</taxon>
        <taxon>Bacillales</taxon>
        <taxon>Caryophanaceae</taxon>
        <taxon>Sporosarcina</taxon>
    </lineage>
</organism>
<reference evidence="3 4" key="1">
    <citation type="submission" date="2011-04" db="EMBL/GenBank/DDBJ databases">
        <authorList>
            <person name="Muzny D."/>
            <person name="Qin X."/>
            <person name="Deng J."/>
            <person name="Jiang H."/>
            <person name="Liu Y."/>
            <person name="Qu J."/>
            <person name="Song X.-Z."/>
            <person name="Zhang L."/>
            <person name="Thornton R."/>
            <person name="Coyle M."/>
            <person name="Francisco L."/>
            <person name="Jackson L."/>
            <person name="Javaid M."/>
            <person name="Korchina V."/>
            <person name="Kovar C."/>
            <person name="Mata R."/>
            <person name="Mathew T."/>
            <person name="Ngo R."/>
            <person name="Nguyen L."/>
            <person name="Nguyen N."/>
            <person name="Okwuonu G."/>
            <person name="Ongeri F."/>
            <person name="Pham C."/>
            <person name="Simmons D."/>
            <person name="Wilczek-Boney K."/>
            <person name="Hale W."/>
            <person name="Jakkamsetti A."/>
            <person name="Pham P."/>
            <person name="Ruth R."/>
            <person name="San Lucas F."/>
            <person name="Warren J."/>
            <person name="Zhang J."/>
            <person name="Zhao Z."/>
            <person name="Zhou C."/>
            <person name="Zhu D."/>
            <person name="Lee S."/>
            <person name="Bess C."/>
            <person name="Blankenburg K."/>
            <person name="Forbes L."/>
            <person name="Fu Q."/>
            <person name="Gubbala S."/>
            <person name="Hirani K."/>
            <person name="Jayaseelan J.C."/>
            <person name="Lara F."/>
            <person name="Munidasa M."/>
            <person name="Palculict T."/>
            <person name="Patil S."/>
            <person name="Pu L.-L."/>
            <person name="Saada N."/>
            <person name="Tang L."/>
            <person name="Weissenberger G."/>
            <person name="Zhu Y."/>
            <person name="Hemphill L."/>
            <person name="Shang Y."/>
            <person name="Youmans B."/>
            <person name="Ayvaz T."/>
            <person name="Ross M."/>
            <person name="Santibanez J."/>
            <person name="Aqrawi P."/>
            <person name="Gross S."/>
            <person name="Joshi V."/>
            <person name="Fowler G."/>
            <person name="Nazareth L."/>
            <person name="Reid J."/>
            <person name="Worley K."/>
            <person name="Petrosino J."/>
            <person name="Highlander S."/>
            <person name="Gibbs R."/>
        </authorList>
    </citation>
    <scope>NUCLEOTIDE SEQUENCE [LARGE SCALE GENOMIC DNA]</scope>
    <source>
        <strain evidence="3 4">2681</strain>
    </source>
</reference>
<feature type="non-terminal residue" evidence="3">
    <location>
        <position position="228"/>
    </location>
</feature>
<dbReference type="InterPro" id="IPR051917">
    <property type="entry name" value="Transposase-Integrase"/>
</dbReference>
<dbReference type="EMBL" id="AFPZ01000020">
    <property type="protein sequence ID" value="EGQ27235.1"/>
    <property type="molecule type" value="Genomic_DNA"/>
</dbReference>
<dbReference type="AlphaFoldDB" id="F9DQ42"/>
<dbReference type="NCBIfam" id="NF033563">
    <property type="entry name" value="transpos_IS30"/>
    <property type="match status" value="1"/>
</dbReference>
<feature type="domain" description="Transposase IS30-like HTH" evidence="2">
    <location>
        <begin position="18"/>
        <end position="61"/>
    </location>
</feature>
<dbReference type="GO" id="GO:0006310">
    <property type="term" value="P:DNA recombination"/>
    <property type="evidence" value="ECO:0007669"/>
    <property type="project" value="UniProtKB-KW"/>
</dbReference>
<proteinExistence type="predicted"/>
<name>F9DQ42_9BACL</name>
<dbReference type="OrthoDB" id="9776104at2"/>
<dbReference type="GO" id="GO:0004803">
    <property type="term" value="F:transposase activity"/>
    <property type="evidence" value="ECO:0007669"/>
    <property type="project" value="TreeGrafter"/>
</dbReference>
<dbReference type="eggNOG" id="COG2826">
    <property type="taxonomic scope" value="Bacteria"/>
</dbReference>
<accession>F9DQ42</accession>
<protein>
    <submittedName>
        <fullName evidence="3">ISSag3 transposase</fullName>
    </submittedName>
</protein>
<gene>
    <name evidence="3" type="primary">tra</name>
    <name evidence="3" type="ORF">HMPREF9372_0922</name>
</gene>
<comment type="caution">
    <text evidence="3">The sequence shown here is derived from an EMBL/GenBank/DDBJ whole genome shotgun (WGS) entry which is preliminary data.</text>
</comment>
<dbReference type="Pfam" id="PF13936">
    <property type="entry name" value="HTH_38"/>
    <property type="match status" value="1"/>
</dbReference>
<evidence type="ECO:0000313" key="4">
    <source>
        <dbReference type="Proteomes" id="UP000005316"/>
    </source>
</evidence>
<dbReference type="Proteomes" id="UP000005316">
    <property type="component" value="Unassembled WGS sequence"/>
</dbReference>
<dbReference type="GO" id="GO:0005829">
    <property type="term" value="C:cytosol"/>
    <property type="evidence" value="ECO:0007669"/>
    <property type="project" value="TreeGrafter"/>
</dbReference>
<evidence type="ECO:0000313" key="3">
    <source>
        <dbReference type="EMBL" id="EGQ27235.1"/>
    </source>
</evidence>
<dbReference type="InterPro" id="IPR025246">
    <property type="entry name" value="IS30-like_HTH"/>
</dbReference>
<keyword evidence="1" id="KW-0233">DNA recombination</keyword>
<dbReference type="GO" id="GO:0032196">
    <property type="term" value="P:transposition"/>
    <property type="evidence" value="ECO:0007669"/>
    <property type="project" value="TreeGrafter"/>
</dbReference>
<dbReference type="InterPro" id="IPR053392">
    <property type="entry name" value="Transposase_IS30-like"/>
</dbReference>
<dbReference type="PANTHER" id="PTHR10948:SF23">
    <property type="entry name" value="TRANSPOSASE INSI FOR INSERTION SEQUENCE ELEMENT IS30A-RELATED"/>
    <property type="match status" value="1"/>
</dbReference>